<evidence type="ECO:0000313" key="5">
    <source>
        <dbReference type="EMBL" id="TDG92716.1"/>
    </source>
</evidence>
<name>A0A224V9K9_9LACO</name>
<feature type="compositionally biased region" description="Basic residues" evidence="2">
    <location>
        <begin position="113"/>
        <end position="134"/>
    </location>
</feature>
<evidence type="ECO:0000256" key="3">
    <source>
        <dbReference type="SAM" id="SignalP"/>
    </source>
</evidence>
<dbReference type="AlphaFoldDB" id="A0A224V9K9"/>
<dbReference type="RefSeq" id="WP_057962132.1">
    <property type="nucleotide sequence ID" value="NZ_BAAAXO010000058.1"/>
</dbReference>
<reference evidence="4 6" key="1">
    <citation type="journal article" date="2017" name="Biosci Microbiota Food Health">
        <title>Genomic characterization reconfirms the taxonomic status of Lactobacillus parakefiri.</title>
        <authorList>
            <person name="Tanizawa Y."/>
            <person name="Kobayashi H."/>
            <person name="Kaminuma E."/>
            <person name="Sakamoto M."/>
            <person name="Ohkuma M."/>
            <person name="Nakamura Y."/>
            <person name="Arita M."/>
            <person name="Tohno M."/>
        </authorList>
    </citation>
    <scope>NUCLEOTIDE SEQUENCE [LARGE SCALE GENOMIC DNA]</scope>
    <source>
        <strain evidence="4 6">JCM 8573</strain>
    </source>
</reference>
<protein>
    <submittedName>
        <fullName evidence="4">Uncharacterized protein</fullName>
    </submittedName>
</protein>
<evidence type="ECO:0000313" key="6">
    <source>
        <dbReference type="Proteomes" id="UP000214739"/>
    </source>
</evidence>
<proteinExistence type="predicted"/>
<keyword evidence="1" id="KW-0175">Coiled coil</keyword>
<evidence type="ECO:0000256" key="2">
    <source>
        <dbReference type="SAM" id="MobiDB-lite"/>
    </source>
</evidence>
<feature type="region of interest" description="Disordered" evidence="2">
    <location>
        <begin position="107"/>
        <end position="134"/>
    </location>
</feature>
<keyword evidence="7" id="KW-1185">Reference proteome</keyword>
<feature type="coiled-coil region" evidence="1">
    <location>
        <begin position="59"/>
        <end position="86"/>
    </location>
</feature>
<keyword evidence="3" id="KW-0732">Signal</keyword>
<comment type="caution">
    <text evidence="4">The sequence shown here is derived from an EMBL/GenBank/DDBJ whole genome shotgun (WGS) entry which is preliminary data.</text>
</comment>
<feature type="signal peptide" evidence="3">
    <location>
        <begin position="1"/>
        <end position="33"/>
    </location>
</feature>
<dbReference type="Proteomes" id="UP000294668">
    <property type="component" value="Unassembled WGS sequence"/>
</dbReference>
<feature type="chain" id="PRO_5044569614" evidence="3">
    <location>
        <begin position="34"/>
        <end position="134"/>
    </location>
</feature>
<evidence type="ECO:0000313" key="4">
    <source>
        <dbReference type="EMBL" id="GAW71525.1"/>
    </source>
</evidence>
<dbReference type="EMBL" id="BDGB01000036">
    <property type="protein sequence ID" value="GAW71525.1"/>
    <property type="molecule type" value="Genomic_DNA"/>
</dbReference>
<evidence type="ECO:0000313" key="7">
    <source>
        <dbReference type="Proteomes" id="UP000294668"/>
    </source>
</evidence>
<organism evidence="4 6">
    <name type="scientific">Lentilactobacillus parakefiri</name>
    <dbReference type="NCBI Taxonomy" id="152332"/>
    <lineage>
        <taxon>Bacteria</taxon>
        <taxon>Bacillati</taxon>
        <taxon>Bacillota</taxon>
        <taxon>Bacilli</taxon>
        <taxon>Lactobacillales</taxon>
        <taxon>Lactobacillaceae</taxon>
        <taxon>Lentilactobacillus</taxon>
    </lineage>
</organism>
<accession>A0A224V9K9</accession>
<gene>
    <name evidence="5" type="ORF">C5L28_002282</name>
    <name evidence="4" type="ORF">LPKJCM_00606</name>
</gene>
<sequence length="134" mass="14917">MSITLKTKFKKILMCSISAIALSGVAGVSIAQANHDYYRTLAVKTHSGQTNTNPTVSKIDILKRNIKNDEQALSKAKGRLKNAKSSKKKREIKILIDKYKEKLKSDNAILNKSKSKKSKKSKKSNKIKHSSSDK</sequence>
<dbReference type="EMBL" id="PUFL01000040">
    <property type="protein sequence ID" value="TDG92716.1"/>
    <property type="molecule type" value="Genomic_DNA"/>
</dbReference>
<dbReference type="Proteomes" id="UP000214739">
    <property type="component" value="Unassembled WGS sequence"/>
</dbReference>
<reference evidence="5 7" key="2">
    <citation type="journal article" date="2019" name="Appl. Microbiol. Biotechnol.">
        <title>Uncovering carbohydrate metabolism through a genotype-phenotype association study of 56 lactic acid bacteria genomes.</title>
        <authorList>
            <person name="Buron-Moles G."/>
            <person name="Chailyan A."/>
            <person name="Dolejs I."/>
            <person name="Forster J."/>
            <person name="Miks M.H."/>
        </authorList>
    </citation>
    <scope>NUCLEOTIDE SEQUENCE [LARGE SCALE GENOMIC DNA]</scope>
    <source>
        <strain evidence="5 7">DSM 10551</strain>
    </source>
</reference>
<reference evidence="5" key="3">
    <citation type="submission" date="2019-02" db="EMBL/GenBank/DDBJ databases">
        <authorList>
            <person name="Buron G."/>
            <person name="Chaylann A."/>
            <person name="Dolejs I."/>
            <person name="Forster J."/>
            <person name="Miks M.H."/>
        </authorList>
    </citation>
    <scope>NUCLEOTIDE SEQUENCE</scope>
    <source>
        <strain evidence="5">DSM 10551</strain>
    </source>
</reference>
<evidence type="ECO:0000256" key="1">
    <source>
        <dbReference type="SAM" id="Coils"/>
    </source>
</evidence>